<keyword evidence="1 3" id="KW-0807">Transducer</keyword>
<dbReference type="Pfam" id="PF12729">
    <property type="entry name" value="4HB_MCP_1"/>
    <property type="match status" value="1"/>
</dbReference>
<accession>A0A921E1Z2</accession>
<gene>
    <name evidence="7" type="ORF">K8W01_09125</name>
</gene>
<feature type="domain" description="HAMP" evidence="6">
    <location>
        <begin position="217"/>
        <end position="270"/>
    </location>
</feature>
<keyword evidence="4" id="KW-1133">Transmembrane helix</keyword>
<dbReference type="InterPro" id="IPR004090">
    <property type="entry name" value="Chemotax_Me-accpt_rcpt"/>
</dbReference>
<evidence type="ECO:0000313" key="7">
    <source>
        <dbReference type="EMBL" id="HJE23805.1"/>
    </source>
</evidence>
<dbReference type="EMBL" id="DYYG01000030">
    <property type="protein sequence ID" value="HJE23805.1"/>
    <property type="molecule type" value="Genomic_DNA"/>
</dbReference>
<feature type="domain" description="Methyl-accepting transducer" evidence="5">
    <location>
        <begin position="310"/>
        <end position="546"/>
    </location>
</feature>
<evidence type="ECO:0000259" key="5">
    <source>
        <dbReference type="PROSITE" id="PS50111"/>
    </source>
</evidence>
<evidence type="ECO:0000256" key="2">
    <source>
        <dbReference type="ARBA" id="ARBA00029447"/>
    </source>
</evidence>
<dbReference type="PANTHER" id="PTHR32089:SF112">
    <property type="entry name" value="LYSOZYME-LIKE PROTEIN-RELATED"/>
    <property type="match status" value="1"/>
</dbReference>
<dbReference type="GO" id="GO:0016020">
    <property type="term" value="C:membrane"/>
    <property type="evidence" value="ECO:0007669"/>
    <property type="project" value="InterPro"/>
</dbReference>
<dbReference type="SUPFAM" id="SSF58104">
    <property type="entry name" value="Methyl-accepting chemotaxis protein (MCP) signaling domain"/>
    <property type="match status" value="1"/>
</dbReference>
<dbReference type="InterPro" id="IPR004089">
    <property type="entry name" value="MCPsignal_dom"/>
</dbReference>
<dbReference type="InterPro" id="IPR047347">
    <property type="entry name" value="YvaQ-like_sensor"/>
</dbReference>
<comment type="similarity">
    <text evidence="2">Belongs to the methyl-accepting chemotaxis (MCP) protein family.</text>
</comment>
<dbReference type="PRINTS" id="PR00260">
    <property type="entry name" value="CHEMTRNSDUCR"/>
</dbReference>
<dbReference type="InterPro" id="IPR003660">
    <property type="entry name" value="HAMP_dom"/>
</dbReference>
<evidence type="ECO:0000259" key="6">
    <source>
        <dbReference type="PROSITE" id="PS50885"/>
    </source>
</evidence>
<keyword evidence="4" id="KW-0812">Transmembrane</keyword>
<dbReference type="InterPro" id="IPR024478">
    <property type="entry name" value="HlyB_4HB_MCP"/>
</dbReference>
<dbReference type="PANTHER" id="PTHR32089">
    <property type="entry name" value="METHYL-ACCEPTING CHEMOTAXIS PROTEIN MCPB"/>
    <property type="match status" value="1"/>
</dbReference>
<dbReference type="PROSITE" id="PS50111">
    <property type="entry name" value="CHEMOTAXIS_TRANSDUC_2"/>
    <property type="match status" value="1"/>
</dbReference>
<protein>
    <submittedName>
        <fullName evidence="7">Methyl-accepting chemotaxis protein</fullName>
    </submittedName>
</protein>
<dbReference type="Gene3D" id="6.10.340.10">
    <property type="match status" value="1"/>
</dbReference>
<evidence type="ECO:0000256" key="4">
    <source>
        <dbReference type="SAM" id="Phobius"/>
    </source>
</evidence>
<dbReference type="CDD" id="cd19411">
    <property type="entry name" value="MCP2201-like_sensor"/>
    <property type="match status" value="1"/>
</dbReference>
<dbReference type="PROSITE" id="PS51257">
    <property type="entry name" value="PROKAR_LIPOPROTEIN"/>
    <property type="match status" value="1"/>
</dbReference>
<evidence type="ECO:0000256" key="1">
    <source>
        <dbReference type="ARBA" id="ARBA00023224"/>
    </source>
</evidence>
<evidence type="ECO:0000256" key="3">
    <source>
        <dbReference type="PROSITE-ProRule" id="PRU00284"/>
    </source>
</evidence>
<dbReference type="AlphaFoldDB" id="A0A921E1Z2"/>
<dbReference type="Pfam" id="PF00015">
    <property type="entry name" value="MCPsignal"/>
    <property type="match status" value="1"/>
</dbReference>
<dbReference type="Gene3D" id="1.10.287.950">
    <property type="entry name" value="Methyl-accepting chemotaxis protein"/>
    <property type="match status" value="1"/>
</dbReference>
<dbReference type="GO" id="GO:0004888">
    <property type="term" value="F:transmembrane signaling receptor activity"/>
    <property type="evidence" value="ECO:0007669"/>
    <property type="project" value="InterPro"/>
</dbReference>
<comment type="caution">
    <text evidence="7">The sequence shown here is derived from an EMBL/GenBank/DDBJ whole genome shotgun (WGS) entry which is preliminary data.</text>
</comment>
<sequence length="566" mass="59555">MRSATAWFSRLSIGRRLILTLGLVIGCLLMIDTASFHALTSMAGNEREFGSSILPRIRHAGKLRGDVIDVRVSVLNHILYSEAERMRKEEEALSSKSVLVNEGMRAYEPLIESDRERELFDAFRREWQGYLGAIPAILEESRAGRKDLAMRENLKTVRPRIKAAADALDAIVALDNAAGDSAVRHGQDTASEAYALMLALSVASLTLAVFLSVAIVRSIGAGMRAVLEPMRRLAAGDFSVTIPHQGEANEIGQIAGAVQVFKEGGLEAQRLAALQAEADAAKMRRAELLDRITRGFEAQAGSLTQDLTAAASEMEMTATSMTDIAERASRQAVTVAAAATQTAGNVQQVAVATEELATSVQEINGQVTKSAEIAATAVARAQQADGIIRDLAASADQIGTAANLISGIAAQTNLLALNATIEAARAGDAGRGFAVVAAEVKQLADQTARATQEITERIGAIQSATTGAVDAMQGVGRTIHDMSGITTHVAAAMEQQGAATQEIARNIQAAACGTEQVTGHIDAVRQGAGETGSAATQVLDTARILAARSDHLSQTVQTFLAEVRAA</sequence>
<organism evidence="7 8">
    <name type="scientific">Methylorubrum populi</name>
    <dbReference type="NCBI Taxonomy" id="223967"/>
    <lineage>
        <taxon>Bacteria</taxon>
        <taxon>Pseudomonadati</taxon>
        <taxon>Pseudomonadota</taxon>
        <taxon>Alphaproteobacteria</taxon>
        <taxon>Hyphomicrobiales</taxon>
        <taxon>Methylobacteriaceae</taxon>
        <taxon>Methylorubrum</taxon>
    </lineage>
</organism>
<dbReference type="GO" id="GO:0006935">
    <property type="term" value="P:chemotaxis"/>
    <property type="evidence" value="ECO:0007669"/>
    <property type="project" value="InterPro"/>
</dbReference>
<name>A0A921E1Z2_9HYPH</name>
<reference evidence="7" key="2">
    <citation type="submission" date="2021-09" db="EMBL/GenBank/DDBJ databases">
        <authorList>
            <person name="Gilroy R."/>
        </authorList>
    </citation>
    <scope>NUCLEOTIDE SEQUENCE</scope>
    <source>
        <strain evidence="7">316</strain>
    </source>
</reference>
<dbReference type="SMART" id="SM00283">
    <property type="entry name" value="MA"/>
    <property type="match status" value="1"/>
</dbReference>
<evidence type="ECO:0000313" key="8">
    <source>
        <dbReference type="Proteomes" id="UP000742631"/>
    </source>
</evidence>
<keyword evidence="4" id="KW-0472">Membrane</keyword>
<proteinExistence type="inferred from homology"/>
<dbReference type="SMART" id="SM00304">
    <property type="entry name" value="HAMP"/>
    <property type="match status" value="1"/>
</dbReference>
<dbReference type="GO" id="GO:0007165">
    <property type="term" value="P:signal transduction"/>
    <property type="evidence" value="ECO:0007669"/>
    <property type="project" value="UniProtKB-KW"/>
</dbReference>
<dbReference type="PROSITE" id="PS50885">
    <property type="entry name" value="HAMP"/>
    <property type="match status" value="1"/>
</dbReference>
<feature type="transmembrane region" description="Helical" evidence="4">
    <location>
        <begin position="193"/>
        <end position="216"/>
    </location>
</feature>
<dbReference type="Proteomes" id="UP000742631">
    <property type="component" value="Unassembled WGS sequence"/>
</dbReference>
<reference evidence="7" key="1">
    <citation type="journal article" date="2021" name="PeerJ">
        <title>Extensive microbial diversity within the chicken gut microbiome revealed by metagenomics and culture.</title>
        <authorList>
            <person name="Gilroy R."/>
            <person name="Ravi A."/>
            <person name="Getino M."/>
            <person name="Pursley I."/>
            <person name="Horton D.L."/>
            <person name="Alikhan N.F."/>
            <person name="Baker D."/>
            <person name="Gharbi K."/>
            <person name="Hall N."/>
            <person name="Watson M."/>
            <person name="Adriaenssens E.M."/>
            <person name="Foster-Nyarko E."/>
            <person name="Jarju S."/>
            <person name="Secka A."/>
            <person name="Antonio M."/>
            <person name="Oren A."/>
            <person name="Chaudhuri R.R."/>
            <person name="La Ragione R."/>
            <person name="Hildebrand F."/>
            <person name="Pallen M.J."/>
        </authorList>
    </citation>
    <scope>NUCLEOTIDE SEQUENCE</scope>
    <source>
        <strain evidence="7">316</strain>
    </source>
</reference>
<dbReference type="Pfam" id="PF00672">
    <property type="entry name" value="HAMP"/>
    <property type="match status" value="1"/>
</dbReference>